<evidence type="ECO:0000313" key="5">
    <source>
        <dbReference type="WBParaSite" id="DME_0001003401-mRNA-1"/>
    </source>
</evidence>
<dbReference type="Gene3D" id="3.10.20.90">
    <property type="entry name" value="Phosphatidylinositol 3-kinase Catalytic Subunit, Chain A, domain 1"/>
    <property type="match status" value="1"/>
</dbReference>
<dbReference type="PANTHER" id="PTHR13169:SF0">
    <property type="entry name" value="UBIQUITIN-LIKE PROTEIN 3"/>
    <property type="match status" value="1"/>
</dbReference>
<dbReference type="Pfam" id="PF13881">
    <property type="entry name" value="Rad60-SLD_2"/>
    <property type="match status" value="1"/>
</dbReference>
<protein>
    <submittedName>
        <fullName evidence="5">Rad60-SLD_2 domain-containing protein</fullName>
    </submittedName>
</protein>
<dbReference type="InterPro" id="IPR040015">
    <property type="entry name" value="UBL3-like"/>
</dbReference>
<name>A0A0N4UPX2_DRAME</name>
<reference evidence="5" key="1">
    <citation type="submission" date="2017-02" db="UniProtKB">
        <authorList>
            <consortium name="WormBaseParasite"/>
        </authorList>
    </citation>
    <scope>IDENTIFICATION</scope>
</reference>
<dbReference type="STRING" id="318479.A0A0N4UPX2"/>
<dbReference type="SUPFAM" id="SSF54236">
    <property type="entry name" value="Ubiquitin-like"/>
    <property type="match status" value="1"/>
</dbReference>
<dbReference type="InterPro" id="IPR029071">
    <property type="entry name" value="Ubiquitin-like_domsf"/>
</dbReference>
<sequence>QKIRDNSNLLKNSYFRNFHIINVLKFQVNLRLILVSGKTKEFVFALRTSASEITQYIFDNWPREWDEEKVESSSLLKLIYHGRFLHGSVTLNALSLPSGKTTVMHLVTRENLPEPNSNGLLFAIRFSAYQENLRVMSMI</sequence>
<dbReference type="OrthoDB" id="1043111at2759"/>
<dbReference type="Proteomes" id="UP000038040">
    <property type="component" value="Unplaced"/>
</dbReference>
<dbReference type="InterPro" id="IPR039540">
    <property type="entry name" value="UBL3-like_ubiquitin_dom"/>
</dbReference>
<gene>
    <name evidence="2" type="ORF">DME_LOCUS3578</name>
</gene>
<dbReference type="PANTHER" id="PTHR13169">
    <property type="entry name" value="UBIQUITIN-LIKE PROTEIN 3 HCG-1 PROTEIN"/>
    <property type="match status" value="1"/>
</dbReference>
<dbReference type="EMBL" id="UYYG01000152">
    <property type="protein sequence ID" value="VDN53605.1"/>
    <property type="molecule type" value="Genomic_DNA"/>
</dbReference>
<feature type="domain" description="UBL3-like ubiquitin" evidence="1">
    <location>
        <begin position="27"/>
        <end position="118"/>
    </location>
</feature>
<keyword evidence="4" id="KW-1185">Reference proteome</keyword>
<evidence type="ECO:0000313" key="4">
    <source>
        <dbReference type="Proteomes" id="UP000274756"/>
    </source>
</evidence>
<reference evidence="2 4" key="2">
    <citation type="submission" date="2018-11" db="EMBL/GenBank/DDBJ databases">
        <authorList>
            <consortium name="Pathogen Informatics"/>
        </authorList>
    </citation>
    <scope>NUCLEOTIDE SEQUENCE [LARGE SCALE GENOMIC DNA]</scope>
</reference>
<evidence type="ECO:0000259" key="1">
    <source>
        <dbReference type="Pfam" id="PF13881"/>
    </source>
</evidence>
<proteinExistence type="predicted"/>
<dbReference type="Proteomes" id="UP000274756">
    <property type="component" value="Unassembled WGS sequence"/>
</dbReference>
<evidence type="ECO:0000313" key="3">
    <source>
        <dbReference type="Proteomes" id="UP000038040"/>
    </source>
</evidence>
<organism evidence="3 5">
    <name type="scientific">Dracunculus medinensis</name>
    <name type="common">Guinea worm</name>
    <dbReference type="NCBI Taxonomy" id="318479"/>
    <lineage>
        <taxon>Eukaryota</taxon>
        <taxon>Metazoa</taxon>
        <taxon>Ecdysozoa</taxon>
        <taxon>Nematoda</taxon>
        <taxon>Chromadorea</taxon>
        <taxon>Rhabditida</taxon>
        <taxon>Spirurina</taxon>
        <taxon>Dracunculoidea</taxon>
        <taxon>Dracunculidae</taxon>
        <taxon>Dracunculus</taxon>
    </lineage>
</organism>
<evidence type="ECO:0000313" key="2">
    <source>
        <dbReference type="EMBL" id="VDN53605.1"/>
    </source>
</evidence>
<dbReference type="WBParaSite" id="DME_0001003401-mRNA-1">
    <property type="protein sequence ID" value="DME_0001003401-mRNA-1"/>
    <property type="gene ID" value="DME_0001003401"/>
</dbReference>
<dbReference type="AlphaFoldDB" id="A0A0N4UPX2"/>
<accession>A0A0N4UPX2</accession>